<evidence type="ECO:0000256" key="6">
    <source>
        <dbReference type="ARBA" id="ARBA00022753"/>
    </source>
</evidence>
<dbReference type="SUPFAM" id="SSF49562">
    <property type="entry name" value="C2 domain (Calcium/lipid-binding domain, CaLB)"/>
    <property type="match status" value="2"/>
</dbReference>
<dbReference type="AlphaFoldDB" id="A0A9N9TIS7"/>
<dbReference type="CDD" id="cd04009">
    <property type="entry name" value="C2B_Munc13-like"/>
    <property type="match status" value="1"/>
</dbReference>
<dbReference type="GO" id="GO:0006887">
    <property type="term" value="P:exocytosis"/>
    <property type="evidence" value="ECO:0007669"/>
    <property type="project" value="UniProtKB-KW"/>
</dbReference>
<evidence type="ECO:0000313" key="11">
    <source>
        <dbReference type="EMBL" id="CAG9856934.1"/>
    </source>
</evidence>
<comment type="subcellular location">
    <subcellularLocation>
        <location evidence="1">Cytoplasm</location>
    </subcellularLocation>
    <subcellularLocation>
        <location evidence="2">Late endosome</location>
    </subcellularLocation>
</comment>
<evidence type="ECO:0000256" key="4">
    <source>
        <dbReference type="ARBA" id="ARBA00022483"/>
    </source>
</evidence>
<proteinExistence type="inferred from homology"/>
<evidence type="ECO:0000256" key="5">
    <source>
        <dbReference type="ARBA" id="ARBA00022490"/>
    </source>
</evidence>
<keyword evidence="4" id="KW-0268">Exocytosis</keyword>
<dbReference type="PANTHER" id="PTHR45999:SF2">
    <property type="entry name" value="PROTEIN UNC-13 HOMOLOG 4B"/>
    <property type="match status" value="1"/>
</dbReference>
<gene>
    <name evidence="11" type="ORF">PHYEVI_LOCUS3345</name>
</gene>
<feature type="domain" description="C2" evidence="8">
    <location>
        <begin position="266"/>
        <end position="386"/>
    </location>
</feature>
<dbReference type="PROSITE" id="PS51258">
    <property type="entry name" value="MHD1"/>
    <property type="match status" value="1"/>
</dbReference>
<dbReference type="Gene3D" id="2.60.40.150">
    <property type="entry name" value="C2 domain"/>
    <property type="match status" value="2"/>
</dbReference>
<evidence type="ECO:0000256" key="7">
    <source>
        <dbReference type="SAM" id="MobiDB-lite"/>
    </source>
</evidence>
<dbReference type="PANTHER" id="PTHR45999">
    <property type="entry name" value="UNC-13-4A, ISOFORM B"/>
    <property type="match status" value="1"/>
</dbReference>
<feature type="domain" description="MHD2" evidence="10">
    <location>
        <begin position="974"/>
        <end position="1079"/>
    </location>
</feature>
<evidence type="ECO:0000256" key="3">
    <source>
        <dbReference type="ARBA" id="ARBA00005823"/>
    </source>
</evidence>
<sequence length="1263" mass="145780">MHQEMFCLARGIEAIRLMEGDNQRETSFERSDVLRRRVRSNQRPKLKRVRSARKGFEKFQIFEDDVNSIKNKYLKEYWKYVNRMKMMKIKTKTAKKNVDYLQMKTRNDVKSENADDKTVPWMLRWKYRRIHPVCDIRIQQVDGGFFERFGSLFKEQAELVEAQEQIEKKKVAEAAAEVAPEKIDDENFDEPAPTVESDEVSVSSTDTEAEVEKDPTQLIHTAWNIDELYSEVLYEILHNVGCDLSFEIGQTSLFSYAQDAFKISNDKHKHLMEVAEKKEAPDLMINVEVIEAKELHPKDSNGLSDPFVTLYLASNASRKYNSSVKPMTLNPTWEEHFALPIQENATDDTLCLEVWDFDPAESVKEKLGKVFDVKGLKGMRKLVKEIAVTATTGQHENELIGRANIPLNTIPASGMTMWYSLDKKNKITRQGVLKVRISFSSEKNNQVAEQEYRHLLRIILLHELEMSKVAPNWWFGTFSPQGAQLLTQHIAQSGLTPVEVAVCQYCVFAFIHQNHALSLTLFSNLLDRLSKPIQMGVVCDEDVKLFWDATKKLLPSCFGVIRKIRRKNINEKTKMKQVTDVLKILNHIHTLDPPTNIDLFPRAAYPWITNRIDDESNCNVPSALNDAVTKGAVDWLNHILENNKRPDESDFARLQNFIQIIHLIRSDLQKAIEFYDKLFQETVNFQYAKALYVFYQEKVTSLCEPEVRDICRNLKKIQYESTDGENAEDPLCDGTSLFELYLAVQKFATLGAGLCPADCDNFQIRNFHEWFHGGVAQWLDIAVYKALQRIEKAVELDRLTHVDNTVKYSSSAVDTLTIFYQVKVFWQQLNWPDVESCYSFIAKIIDDICRCSVFYADKMAAKVEGLGDSQNVYEKKFEITNEWCLAINNIDYVRETLEPFTNDLGMTEVIQKICDMKSPVDAQRCQQTLENVIANAIDTVRNKIIELLEVVVSKMVPSMRRLLVEGAELCEQDCNSIDRLMMYVDNNLGTLHRELNEENFSRTLSIVWDTLALTLKEIIQTNVDKRRPPSFFANLRKTLNLMMGSFKNPNEYDSCDVLSKTEQLLRIHGMETGDLIHEVHKNMQKKFKETTESPYGEISVRAKFQDTSLTVEVMNASNLMAMDWNGSCDSFVRIHLLPDHKFLSIEKPKTKTHNKNQFPLYDEQFTFTLTCDQRQIEDGLIMFSVKDKDLLGYNNRYIGEAFLAFSEIEDTMQYIGCLPQTHLLLDRASNSILASEEMRALEQRQGDKLAKEFLKKFKQRMGS</sequence>
<dbReference type="Pfam" id="PF00168">
    <property type="entry name" value="C2"/>
    <property type="match status" value="2"/>
</dbReference>
<evidence type="ECO:0000259" key="8">
    <source>
        <dbReference type="PROSITE" id="PS50004"/>
    </source>
</evidence>
<name>A0A9N9TIS7_PHYSR</name>
<reference evidence="11" key="1">
    <citation type="submission" date="2022-01" db="EMBL/GenBank/DDBJ databases">
        <authorList>
            <person name="King R."/>
        </authorList>
    </citation>
    <scope>NUCLEOTIDE SEQUENCE</scope>
</reference>
<keyword evidence="6" id="KW-0967">Endosome</keyword>
<dbReference type="OrthoDB" id="67700at2759"/>
<dbReference type="Gene3D" id="1.10.357.50">
    <property type="match status" value="1"/>
</dbReference>
<dbReference type="EMBL" id="OU900105">
    <property type="protein sequence ID" value="CAG9856934.1"/>
    <property type="molecule type" value="Genomic_DNA"/>
</dbReference>
<dbReference type="GO" id="GO:0005770">
    <property type="term" value="C:late endosome"/>
    <property type="evidence" value="ECO:0007669"/>
    <property type="project" value="UniProtKB-SubCell"/>
</dbReference>
<evidence type="ECO:0000256" key="2">
    <source>
        <dbReference type="ARBA" id="ARBA00004603"/>
    </source>
</evidence>
<feature type="region of interest" description="Disordered" evidence="7">
    <location>
        <begin position="185"/>
        <end position="211"/>
    </location>
</feature>
<evidence type="ECO:0000259" key="9">
    <source>
        <dbReference type="PROSITE" id="PS51258"/>
    </source>
</evidence>
<keyword evidence="12" id="KW-1185">Reference proteome</keyword>
<dbReference type="InterPro" id="IPR035892">
    <property type="entry name" value="C2_domain_sf"/>
</dbReference>
<accession>A0A9N9TIS7</accession>
<feature type="domain" description="C2" evidence="8">
    <location>
        <begin position="1090"/>
        <end position="1218"/>
    </location>
</feature>
<comment type="similarity">
    <text evidence="3">Belongs to the unc-13 family.</text>
</comment>
<protein>
    <recommendedName>
        <fullName evidence="13">Protein unc-13 homolog 4B</fullName>
    </recommendedName>
</protein>
<dbReference type="GO" id="GO:0099503">
    <property type="term" value="C:secretory vesicle"/>
    <property type="evidence" value="ECO:0007669"/>
    <property type="project" value="TreeGrafter"/>
</dbReference>
<evidence type="ECO:0000256" key="1">
    <source>
        <dbReference type="ARBA" id="ARBA00004496"/>
    </source>
</evidence>
<dbReference type="InterPro" id="IPR014770">
    <property type="entry name" value="Munc13_1"/>
</dbReference>
<organism evidence="11 12">
    <name type="scientific">Phyllotreta striolata</name>
    <name type="common">Striped flea beetle</name>
    <name type="synonym">Crioceris striolata</name>
    <dbReference type="NCBI Taxonomy" id="444603"/>
    <lineage>
        <taxon>Eukaryota</taxon>
        <taxon>Metazoa</taxon>
        <taxon>Ecdysozoa</taxon>
        <taxon>Arthropoda</taxon>
        <taxon>Hexapoda</taxon>
        <taxon>Insecta</taxon>
        <taxon>Pterygota</taxon>
        <taxon>Neoptera</taxon>
        <taxon>Endopterygota</taxon>
        <taxon>Coleoptera</taxon>
        <taxon>Polyphaga</taxon>
        <taxon>Cucujiformia</taxon>
        <taxon>Chrysomeloidea</taxon>
        <taxon>Chrysomelidae</taxon>
        <taxon>Galerucinae</taxon>
        <taxon>Alticini</taxon>
        <taxon>Phyllotreta</taxon>
    </lineage>
</organism>
<keyword evidence="5" id="KW-0963">Cytoplasm</keyword>
<dbReference type="Proteomes" id="UP001153712">
    <property type="component" value="Chromosome 12"/>
</dbReference>
<evidence type="ECO:0000259" key="10">
    <source>
        <dbReference type="PROSITE" id="PS51259"/>
    </source>
</evidence>
<dbReference type="InterPro" id="IPR000008">
    <property type="entry name" value="C2_dom"/>
</dbReference>
<evidence type="ECO:0008006" key="13">
    <source>
        <dbReference type="Google" id="ProtNLM"/>
    </source>
</evidence>
<evidence type="ECO:0000313" key="12">
    <source>
        <dbReference type="Proteomes" id="UP001153712"/>
    </source>
</evidence>
<dbReference type="InterPro" id="IPR014772">
    <property type="entry name" value="Munc13_dom-2"/>
</dbReference>
<dbReference type="PRINTS" id="PR00360">
    <property type="entry name" value="C2DOMAIN"/>
</dbReference>
<dbReference type="PROSITE" id="PS51259">
    <property type="entry name" value="MHD2"/>
    <property type="match status" value="1"/>
</dbReference>
<dbReference type="PROSITE" id="PS50004">
    <property type="entry name" value="C2"/>
    <property type="match status" value="2"/>
</dbReference>
<dbReference type="SMART" id="SM00239">
    <property type="entry name" value="C2"/>
    <property type="match status" value="2"/>
</dbReference>
<feature type="domain" description="MHD1" evidence="9">
    <location>
        <begin position="738"/>
        <end position="859"/>
    </location>
</feature>
<dbReference type="InterPro" id="IPR052095">
    <property type="entry name" value="UNC-13_domain"/>
</dbReference>